<evidence type="ECO:0000256" key="1">
    <source>
        <dbReference type="SAM" id="MobiDB-lite"/>
    </source>
</evidence>
<dbReference type="AlphaFoldDB" id="A0A7Z0CJC2"/>
<dbReference type="EMBL" id="JACBZO010000002">
    <property type="protein sequence ID" value="NYI42854.1"/>
    <property type="molecule type" value="Genomic_DNA"/>
</dbReference>
<gene>
    <name evidence="2" type="ORF">BKA03_003028</name>
</gene>
<proteinExistence type="predicted"/>
<name>A0A7Z0CJC2_9MICO</name>
<sequence>MFAETPTRMVHMDCESANESDRNVVACVALPESGGCTGGGESDPTESVSSLSFTYSASRTMEDS</sequence>
<feature type="region of interest" description="Disordered" evidence="1">
    <location>
        <begin position="35"/>
        <end position="64"/>
    </location>
</feature>
<comment type="caution">
    <text evidence="2">The sequence shown here is derived from an EMBL/GenBank/DDBJ whole genome shotgun (WGS) entry which is preliminary data.</text>
</comment>
<reference evidence="2 3" key="1">
    <citation type="submission" date="2020-07" db="EMBL/GenBank/DDBJ databases">
        <title>Sequencing the genomes of 1000 actinobacteria strains.</title>
        <authorList>
            <person name="Klenk H.-P."/>
        </authorList>
    </citation>
    <scope>NUCLEOTIDE SEQUENCE [LARGE SCALE GENOMIC DNA]</scope>
    <source>
        <strain evidence="2 3">DSM 19970</strain>
    </source>
</reference>
<keyword evidence="3" id="KW-1185">Reference proteome</keyword>
<feature type="compositionally biased region" description="Polar residues" evidence="1">
    <location>
        <begin position="45"/>
        <end position="64"/>
    </location>
</feature>
<dbReference type="Proteomes" id="UP000547973">
    <property type="component" value="Unassembled WGS sequence"/>
</dbReference>
<organism evidence="2 3">
    <name type="scientific">Demequina lutea</name>
    <dbReference type="NCBI Taxonomy" id="431489"/>
    <lineage>
        <taxon>Bacteria</taxon>
        <taxon>Bacillati</taxon>
        <taxon>Actinomycetota</taxon>
        <taxon>Actinomycetes</taxon>
        <taxon>Micrococcales</taxon>
        <taxon>Demequinaceae</taxon>
        <taxon>Demequina</taxon>
    </lineage>
</organism>
<evidence type="ECO:0000313" key="2">
    <source>
        <dbReference type="EMBL" id="NYI42854.1"/>
    </source>
</evidence>
<accession>A0A7Z0CJC2</accession>
<protein>
    <submittedName>
        <fullName evidence="2">Uncharacterized protein</fullName>
    </submittedName>
</protein>
<evidence type="ECO:0000313" key="3">
    <source>
        <dbReference type="Proteomes" id="UP000547973"/>
    </source>
</evidence>